<proteinExistence type="predicted"/>
<dbReference type="AlphaFoldDB" id="A0A9D0ZX45"/>
<dbReference type="EMBL" id="DVFT01000167">
    <property type="protein sequence ID" value="HIQ97156.1"/>
    <property type="molecule type" value="Genomic_DNA"/>
</dbReference>
<reference evidence="1" key="1">
    <citation type="submission" date="2020-10" db="EMBL/GenBank/DDBJ databases">
        <authorList>
            <person name="Gilroy R."/>
        </authorList>
    </citation>
    <scope>NUCLEOTIDE SEQUENCE</scope>
    <source>
        <strain evidence="1">ChiSjej3B21-11622</strain>
    </source>
</reference>
<sequence length="144" mass="17200">MEWKDKCILALSDYYCFVSMIHKNRFITLFRKYQDVPFFNRQVAKVLVLISWNQDKMNRFEKMVEEMMEESKDRGERDLSYMLERLKNRRPLEGANDRVLLDMAIEFLEKPGQTPDESCLMKLSRVWLPVGDCALHASEIIDRL</sequence>
<comment type="caution">
    <text evidence="1">The sequence shown here is derived from an EMBL/GenBank/DDBJ whole genome shotgun (WGS) entry which is preliminary data.</text>
</comment>
<dbReference type="Proteomes" id="UP000886886">
    <property type="component" value="Unassembled WGS sequence"/>
</dbReference>
<accession>A0A9D0ZX45</accession>
<organism evidence="1 2">
    <name type="scientific">Candidatus Limivivens merdigallinarum</name>
    <dbReference type="NCBI Taxonomy" id="2840859"/>
    <lineage>
        <taxon>Bacteria</taxon>
        <taxon>Bacillati</taxon>
        <taxon>Bacillota</taxon>
        <taxon>Clostridia</taxon>
        <taxon>Lachnospirales</taxon>
        <taxon>Lachnospiraceae</taxon>
        <taxon>Lachnospiraceae incertae sedis</taxon>
        <taxon>Candidatus Limivivens</taxon>
    </lineage>
</organism>
<name>A0A9D0ZX45_9FIRM</name>
<protein>
    <submittedName>
        <fullName evidence="1">Uncharacterized protein</fullName>
    </submittedName>
</protein>
<gene>
    <name evidence="1" type="ORF">IAB26_11410</name>
</gene>
<evidence type="ECO:0000313" key="1">
    <source>
        <dbReference type="EMBL" id="HIQ97156.1"/>
    </source>
</evidence>
<reference evidence="1" key="2">
    <citation type="journal article" date="2021" name="PeerJ">
        <title>Extensive microbial diversity within the chicken gut microbiome revealed by metagenomics and culture.</title>
        <authorList>
            <person name="Gilroy R."/>
            <person name="Ravi A."/>
            <person name="Getino M."/>
            <person name="Pursley I."/>
            <person name="Horton D.L."/>
            <person name="Alikhan N.F."/>
            <person name="Baker D."/>
            <person name="Gharbi K."/>
            <person name="Hall N."/>
            <person name="Watson M."/>
            <person name="Adriaenssens E.M."/>
            <person name="Foster-Nyarko E."/>
            <person name="Jarju S."/>
            <person name="Secka A."/>
            <person name="Antonio M."/>
            <person name="Oren A."/>
            <person name="Chaudhuri R.R."/>
            <person name="La Ragione R."/>
            <person name="Hildebrand F."/>
            <person name="Pallen M.J."/>
        </authorList>
    </citation>
    <scope>NUCLEOTIDE SEQUENCE</scope>
    <source>
        <strain evidence="1">ChiSjej3B21-11622</strain>
    </source>
</reference>
<evidence type="ECO:0000313" key="2">
    <source>
        <dbReference type="Proteomes" id="UP000886886"/>
    </source>
</evidence>